<dbReference type="EMBL" id="VEVO01000018">
    <property type="protein sequence ID" value="KAF0027851.1"/>
    <property type="molecule type" value="Genomic_DNA"/>
</dbReference>
<dbReference type="AlphaFoldDB" id="A0A6A4S9S5"/>
<sequence length="138" mass="15111">MLKPLSAATTSGERYEWRCSRVFPPPASVRSIVSCCVLTLASNREASLPTNHPGTRLGGFKRAALTGSWFTGCGGPDVDVSDGDRVRESSCRSWRHTDGGGSHHDVIHPAEDQQRRVSPSQPRQRQQDIRSGLSQLNQ</sequence>
<evidence type="ECO:0000313" key="3">
    <source>
        <dbReference type="Proteomes" id="UP000438429"/>
    </source>
</evidence>
<organism evidence="2 3">
    <name type="scientific">Scophthalmus maximus</name>
    <name type="common">Turbot</name>
    <name type="synonym">Psetta maxima</name>
    <dbReference type="NCBI Taxonomy" id="52904"/>
    <lineage>
        <taxon>Eukaryota</taxon>
        <taxon>Metazoa</taxon>
        <taxon>Chordata</taxon>
        <taxon>Craniata</taxon>
        <taxon>Vertebrata</taxon>
        <taxon>Euteleostomi</taxon>
        <taxon>Actinopterygii</taxon>
        <taxon>Neopterygii</taxon>
        <taxon>Teleostei</taxon>
        <taxon>Neoteleostei</taxon>
        <taxon>Acanthomorphata</taxon>
        <taxon>Carangaria</taxon>
        <taxon>Pleuronectiformes</taxon>
        <taxon>Pleuronectoidei</taxon>
        <taxon>Scophthalmidae</taxon>
        <taxon>Scophthalmus</taxon>
    </lineage>
</organism>
<evidence type="ECO:0000313" key="2">
    <source>
        <dbReference type="EMBL" id="KAF0027851.1"/>
    </source>
</evidence>
<evidence type="ECO:0000256" key="1">
    <source>
        <dbReference type="SAM" id="MobiDB-lite"/>
    </source>
</evidence>
<accession>A0A6A4S9S5</accession>
<reference evidence="2 3" key="1">
    <citation type="submission" date="2019-06" db="EMBL/GenBank/DDBJ databases">
        <title>Draft genomes of female and male turbot (Scophthalmus maximus).</title>
        <authorList>
            <person name="Xu H."/>
            <person name="Xu X.-W."/>
            <person name="Shao C."/>
            <person name="Chen S."/>
        </authorList>
    </citation>
    <scope>NUCLEOTIDE SEQUENCE [LARGE SCALE GENOMIC DNA]</scope>
    <source>
        <strain evidence="2">Ysfricsl-2016a</strain>
        <tissue evidence="2">Blood</tissue>
    </source>
</reference>
<proteinExistence type="predicted"/>
<dbReference type="Proteomes" id="UP000438429">
    <property type="component" value="Unassembled WGS sequence"/>
</dbReference>
<protein>
    <submittedName>
        <fullName evidence="2">Uncharacterized protein</fullName>
    </submittedName>
</protein>
<comment type="caution">
    <text evidence="2">The sequence shown here is derived from an EMBL/GenBank/DDBJ whole genome shotgun (WGS) entry which is preliminary data.</text>
</comment>
<gene>
    <name evidence="2" type="ORF">F2P81_020592</name>
</gene>
<name>A0A6A4S9S5_SCOMX</name>
<feature type="compositionally biased region" description="Basic and acidic residues" evidence="1">
    <location>
        <begin position="91"/>
        <end position="115"/>
    </location>
</feature>
<feature type="region of interest" description="Disordered" evidence="1">
    <location>
        <begin position="91"/>
        <end position="138"/>
    </location>
</feature>